<proteinExistence type="predicted"/>
<evidence type="ECO:0000313" key="2">
    <source>
        <dbReference type="Proteomes" id="UP000223606"/>
    </source>
</evidence>
<name>A0A2C9D1L8_9HYPH</name>
<evidence type="ECO:0000313" key="1">
    <source>
        <dbReference type="EMBL" id="SON54140.1"/>
    </source>
</evidence>
<gene>
    <name evidence="1" type="ORF">HDIA_0599</name>
</gene>
<dbReference type="EMBL" id="LT960614">
    <property type="protein sequence ID" value="SON54140.1"/>
    <property type="molecule type" value="Genomic_DNA"/>
</dbReference>
<keyword evidence="2" id="KW-1185">Reference proteome</keyword>
<dbReference type="PANTHER" id="PTHR39166">
    <property type="entry name" value="BLL1166 PROTEIN"/>
    <property type="match status" value="1"/>
</dbReference>
<dbReference type="OrthoDB" id="9805247at2"/>
<dbReference type="Pfam" id="PF06042">
    <property type="entry name" value="NTP_transf_6"/>
    <property type="match status" value="1"/>
</dbReference>
<dbReference type="RefSeq" id="WP_099554218.1">
    <property type="nucleotide sequence ID" value="NZ_LT960614.1"/>
</dbReference>
<dbReference type="InterPro" id="IPR009267">
    <property type="entry name" value="NTP_transf_6"/>
</dbReference>
<sequence>MDQHLPALATASLAEQQQALAGIVLADPDLSAIVDLIADQDLPDGWLVAGAIYQTVWNRIAGHRRQTGIKDYDVIYFDPDTSYEAEDRVIRRMEAACRPLGLAVEVRNQARVHLWYEERFGFPIAPLTSSAESLLFYASTTHSVGVRRNAAGGLDMLAPYGLADVFAMHLRPNRLRPNGPSHDAKARRCLVTWPMLTVEWW</sequence>
<organism evidence="1 2">
    <name type="scientific">Hartmannibacter diazotrophicus</name>
    <dbReference type="NCBI Taxonomy" id="1482074"/>
    <lineage>
        <taxon>Bacteria</taxon>
        <taxon>Pseudomonadati</taxon>
        <taxon>Pseudomonadota</taxon>
        <taxon>Alphaproteobacteria</taxon>
        <taxon>Hyphomicrobiales</taxon>
        <taxon>Pleomorphomonadaceae</taxon>
        <taxon>Hartmannibacter</taxon>
    </lineage>
</organism>
<evidence type="ECO:0008006" key="3">
    <source>
        <dbReference type="Google" id="ProtNLM"/>
    </source>
</evidence>
<dbReference type="AlphaFoldDB" id="A0A2C9D1L8"/>
<dbReference type="Proteomes" id="UP000223606">
    <property type="component" value="Chromosome 1"/>
</dbReference>
<reference evidence="2" key="1">
    <citation type="submission" date="2017-09" db="EMBL/GenBank/DDBJ databases">
        <title>Genome sequence of Nannocystis excedens DSM 71.</title>
        <authorList>
            <person name="Blom J."/>
        </authorList>
    </citation>
    <scope>NUCLEOTIDE SEQUENCE [LARGE SCALE GENOMIC DNA]</scope>
    <source>
        <strain evidence="2">type strain: E19</strain>
    </source>
</reference>
<dbReference type="KEGG" id="hdi:HDIA_0599"/>
<accession>A0A2C9D1L8</accession>
<dbReference type="PANTHER" id="PTHR39166:SF1">
    <property type="entry name" value="BLL1166 PROTEIN"/>
    <property type="match status" value="1"/>
</dbReference>
<protein>
    <recommendedName>
        <fullName evidence="3">Nucleotidyltransferase family protein</fullName>
    </recommendedName>
</protein>